<evidence type="ECO:0000313" key="15">
    <source>
        <dbReference type="Proteomes" id="UP000500767"/>
    </source>
</evidence>
<geneLocation type="plasmid" evidence="14 15">
    <name>unnamed1</name>
</geneLocation>
<evidence type="ECO:0000256" key="3">
    <source>
        <dbReference type="ARBA" id="ARBA00022722"/>
    </source>
</evidence>
<dbReference type="PROSITE" id="PS01070">
    <property type="entry name" value="NUCLEASE_NON_SPEC"/>
    <property type="match status" value="1"/>
</dbReference>
<sequence length="281" mass="30646">MKTLIFLPFALLAYLNPVAAMAQDASCALSFLGGQAPALTNSKLEQRTTMLCNDAYAVLASGVTHGPLWSAEHLTRASLEQARQMRRRGEFHTEDRLPPGDQAQLADYRRSGFDRGHMTPSGDAPDEMAQQQTFSLANVVPQTAELNRGVWEGVETAVRDLAGRDGELYVVTGPAFYGEQLQSIGPGGVLVPSSTWKAIYDPRIGEAGVYVCKNTKTPTCDAVSVAVLIQAVHVDPFPALSDSVKQVTMTLPPPEDSPYAPKGRTRYRRQERSFLQQLLNP</sequence>
<dbReference type="PANTHER" id="PTHR13966:SF5">
    <property type="entry name" value="ENDONUCLEASE G, MITOCHONDRIAL"/>
    <property type="match status" value="1"/>
</dbReference>
<evidence type="ECO:0000256" key="11">
    <source>
        <dbReference type="SAM" id="SignalP"/>
    </source>
</evidence>
<comment type="similarity">
    <text evidence="2 10">Belongs to the DNA/RNA non-specific endonuclease family.</text>
</comment>
<comment type="cofactor">
    <cofactor evidence="1 10">
        <name>Mg(2+)</name>
        <dbReference type="ChEBI" id="CHEBI:18420"/>
    </cofactor>
</comment>
<dbReference type="InterPro" id="IPR020821">
    <property type="entry name" value="ENPP1-3/EXOG-like_nuc-like"/>
</dbReference>
<dbReference type="SMART" id="SM00477">
    <property type="entry name" value="NUC"/>
    <property type="match status" value="1"/>
</dbReference>
<evidence type="ECO:0000256" key="7">
    <source>
        <dbReference type="ARBA" id="ARBA00022842"/>
    </source>
</evidence>
<evidence type="ECO:0000259" key="12">
    <source>
        <dbReference type="SMART" id="SM00477"/>
    </source>
</evidence>
<dbReference type="PANTHER" id="PTHR13966">
    <property type="entry name" value="ENDONUCLEASE RELATED"/>
    <property type="match status" value="1"/>
</dbReference>
<keyword evidence="7" id="KW-0460">Magnesium</keyword>
<name>A0A6M8HY59_9PROT</name>
<feature type="chain" id="PRO_5026889198" description="Endonuclease" evidence="11">
    <location>
        <begin position="23"/>
        <end position="281"/>
    </location>
</feature>
<evidence type="ECO:0000256" key="4">
    <source>
        <dbReference type="ARBA" id="ARBA00022723"/>
    </source>
</evidence>
<dbReference type="SMART" id="SM00892">
    <property type="entry name" value="Endonuclease_NS"/>
    <property type="match status" value="1"/>
</dbReference>
<keyword evidence="14" id="KW-0614">Plasmid</keyword>
<evidence type="ECO:0000256" key="2">
    <source>
        <dbReference type="ARBA" id="ARBA00010052"/>
    </source>
</evidence>
<evidence type="ECO:0000259" key="13">
    <source>
        <dbReference type="SMART" id="SM00892"/>
    </source>
</evidence>
<dbReference type="InterPro" id="IPR044929">
    <property type="entry name" value="DNA/RNA_non-sp_Endonuclease_sf"/>
</dbReference>
<keyword evidence="11" id="KW-0732">Signal</keyword>
<dbReference type="Proteomes" id="UP000500767">
    <property type="component" value="Plasmid unnamed1"/>
</dbReference>
<dbReference type="KEGG" id="lck:HN018_23740"/>
<accession>A0A6M8HY59</accession>
<gene>
    <name evidence="14" type="ORF">HN018_23740</name>
</gene>
<dbReference type="AlphaFoldDB" id="A0A6M8HY59"/>
<dbReference type="InterPro" id="IPR044925">
    <property type="entry name" value="His-Me_finger_sf"/>
</dbReference>
<dbReference type="SUPFAM" id="SSF54060">
    <property type="entry name" value="His-Me finger endonucleases"/>
    <property type="match status" value="1"/>
</dbReference>
<protein>
    <recommendedName>
        <fullName evidence="10">Endonuclease</fullName>
        <ecNumber evidence="10">3.1.30.-</ecNumber>
    </recommendedName>
</protein>
<evidence type="ECO:0000256" key="9">
    <source>
        <dbReference type="PIRSR" id="PIRSR640255-2"/>
    </source>
</evidence>
<dbReference type="GO" id="GO:0003676">
    <property type="term" value="F:nucleic acid binding"/>
    <property type="evidence" value="ECO:0007669"/>
    <property type="project" value="InterPro"/>
</dbReference>
<keyword evidence="4 9" id="KW-0479">Metal-binding</keyword>
<proteinExistence type="inferred from homology"/>
<evidence type="ECO:0000256" key="6">
    <source>
        <dbReference type="ARBA" id="ARBA00022801"/>
    </source>
</evidence>
<organism evidence="14 15">
    <name type="scientific">Lichenicola cladoniae</name>
    <dbReference type="NCBI Taxonomy" id="1484109"/>
    <lineage>
        <taxon>Bacteria</taxon>
        <taxon>Pseudomonadati</taxon>
        <taxon>Pseudomonadota</taxon>
        <taxon>Alphaproteobacteria</taxon>
        <taxon>Acetobacterales</taxon>
        <taxon>Acetobacteraceae</taxon>
        <taxon>Lichenicola</taxon>
    </lineage>
</organism>
<keyword evidence="15" id="KW-1185">Reference proteome</keyword>
<dbReference type="InterPro" id="IPR018524">
    <property type="entry name" value="DNA/RNA_endonuclease_AS"/>
</dbReference>
<evidence type="ECO:0000256" key="8">
    <source>
        <dbReference type="PIRSR" id="PIRSR640255-1"/>
    </source>
</evidence>
<dbReference type="GO" id="GO:0004519">
    <property type="term" value="F:endonuclease activity"/>
    <property type="evidence" value="ECO:0007669"/>
    <property type="project" value="UniProtKB-UniRule"/>
</dbReference>
<dbReference type="GO" id="GO:0016787">
    <property type="term" value="F:hydrolase activity"/>
    <property type="evidence" value="ECO:0007669"/>
    <property type="project" value="UniProtKB-KW"/>
</dbReference>
<dbReference type="GO" id="GO:0046872">
    <property type="term" value="F:metal ion binding"/>
    <property type="evidence" value="ECO:0007669"/>
    <property type="project" value="UniProtKB-KW"/>
</dbReference>
<evidence type="ECO:0000256" key="10">
    <source>
        <dbReference type="RuleBase" id="RU366055"/>
    </source>
</evidence>
<evidence type="ECO:0000256" key="5">
    <source>
        <dbReference type="ARBA" id="ARBA00022759"/>
    </source>
</evidence>
<dbReference type="InterPro" id="IPR040255">
    <property type="entry name" value="Non-specific_endonuclease"/>
</dbReference>
<dbReference type="Gene3D" id="3.40.570.10">
    <property type="entry name" value="Extracellular Endonuclease, subunit A"/>
    <property type="match status" value="1"/>
</dbReference>
<feature type="signal peptide" evidence="11">
    <location>
        <begin position="1"/>
        <end position="22"/>
    </location>
</feature>
<evidence type="ECO:0000256" key="1">
    <source>
        <dbReference type="ARBA" id="ARBA00001946"/>
    </source>
</evidence>
<keyword evidence="5 10" id="KW-0255">Endonuclease</keyword>
<feature type="domain" description="DNA/RNA non-specific endonuclease/pyrophosphatase/phosphodiesterase" evidence="13">
    <location>
        <begin position="52"/>
        <end position="243"/>
    </location>
</feature>
<dbReference type="InterPro" id="IPR001604">
    <property type="entry name" value="Endo_G_ENPP1-like_dom"/>
</dbReference>
<dbReference type="Pfam" id="PF01223">
    <property type="entry name" value="Endonuclease_NS"/>
    <property type="match status" value="1"/>
</dbReference>
<feature type="active site" description="Proton acceptor" evidence="8">
    <location>
        <position position="117"/>
    </location>
</feature>
<reference evidence="14 15" key="1">
    <citation type="journal article" date="2014" name="World J. Microbiol. Biotechnol.">
        <title>Biodiversity and physiological characteristics of Antarctic and Arctic lichens-associated bacteria.</title>
        <authorList>
            <person name="Lee Y.M."/>
            <person name="Kim E.H."/>
            <person name="Lee H.K."/>
            <person name="Hong S.G."/>
        </authorList>
    </citation>
    <scope>NUCLEOTIDE SEQUENCE [LARGE SCALE GENOMIC DNA]</scope>
    <source>
        <strain evidence="14 15">PAMC 26569</strain>
        <plasmid evidence="14">unnamed1</plasmid>
    </source>
</reference>
<feature type="domain" description="ENPP1-3/EXOG-like endonuclease/phosphodiesterase" evidence="12">
    <location>
        <begin position="53"/>
        <end position="243"/>
    </location>
</feature>
<feature type="binding site" evidence="9">
    <location>
        <position position="147"/>
    </location>
    <ligand>
        <name>Mg(2+)</name>
        <dbReference type="ChEBI" id="CHEBI:18420"/>
        <note>catalytic</note>
    </ligand>
</feature>
<dbReference type="EMBL" id="CP053709">
    <property type="protein sequence ID" value="QKE93288.1"/>
    <property type="molecule type" value="Genomic_DNA"/>
</dbReference>
<dbReference type="EC" id="3.1.30.-" evidence="10"/>
<keyword evidence="3 10" id="KW-0540">Nuclease</keyword>
<evidence type="ECO:0000313" key="14">
    <source>
        <dbReference type="EMBL" id="QKE93288.1"/>
    </source>
</evidence>
<keyword evidence="6 10" id="KW-0378">Hydrolase</keyword>